<dbReference type="OrthoDB" id="191139at2759"/>
<dbReference type="PRINTS" id="PR00081">
    <property type="entry name" value="GDHRDH"/>
</dbReference>
<comment type="caution">
    <text evidence="6">The sequence shown here is derived from an EMBL/GenBank/DDBJ whole genome shotgun (WGS) entry which is preliminary data.</text>
</comment>
<dbReference type="EMBL" id="SOSA01000523">
    <property type="protein sequence ID" value="THC90416.1"/>
    <property type="molecule type" value="Genomic_DNA"/>
</dbReference>
<dbReference type="SUPFAM" id="SSF51735">
    <property type="entry name" value="NAD(P)-binding Rossmann-fold domains"/>
    <property type="match status" value="1"/>
</dbReference>
<dbReference type="RefSeq" id="XP_033422767.1">
    <property type="nucleotide sequence ID" value="XM_033574749.1"/>
</dbReference>
<name>A0A4S3J645_9EURO</name>
<evidence type="ECO:0000313" key="6">
    <source>
        <dbReference type="EMBL" id="THC90416.1"/>
    </source>
</evidence>
<accession>A0A4S3J645</accession>
<sequence length="346" mass="37203">MSSGLLQHAPAAGSIILRALCHPVDFFASVGPTVNELTFGLFGSSFEPQRDIGDLSGKVVLITGGNTGLGKETVLQLAHHRPSRIYLAARNETKARDAITSIQETLSEPVDIRHIPLDLASFQSIHAAAKKFSVECDRLDLLILNAGVMANPPGLTEEGFEIQLGTNYIGPFLLTKLLLPTLQKTVASAGPAPDVRIVTVSSLGHCAAPSFEVMTSTPSLLATGPFTRYAASKAANVLFASELARRYPELLSVSLHPGVIASELYNHTKAMGIILNMGVNFISLVSRTVRTGAMNQLWASGTTRENLINGGYYVPIGIRGSCRYTDDADMARKLWEWTEKGIAERS</sequence>
<dbReference type="Pfam" id="PF00106">
    <property type="entry name" value="adh_short"/>
    <property type="match status" value="1"/>
</dbReference>
<evidence type="ECO:0000313" key="8">
    <source>
        <dbReference type="Proteomes" id="UP000324241"/>
    </source>
</evidence>
<gene>
    <name evidence="5" type="ORF">ATNIH1004_010174</name>
    <name evidence="6" type="ORF">EYZ11_010115</name>
</gene>
<dbReference type="VEuPathDB" id="FungiDB:EYZ11_010115"/>
<dbReference type="InterPro" id="IPR002347">
    <property type="entry name" value="SDR_fam"/>
</dbReference>
<evidence type="ECO:0000256" key="1">
    <source>
        <dbReference type="ARBA" id="ARBA00006484"/>
    </source>
</evidence>
<dbReference type="GeneID" id="54332876"/>
<dbReference type="EMBL" id="QUQM01000005">
    <property type="protein sequence ID" value="KAA8643405.1"/>
    <property type="molecule type" value="Genomic_DNA"/>
</dbReference>
<dbReference type="STRING" id="1220188.A0A4S3J645"/>
<dbReference type="InterPro" id="IPR036291">
    <property type="entry name" value="NAD(P)-bd_dom_sf"/>
</dbReference>
<dbReference type="Gene3D" id="3.40.50.720">
    <property type="entry name" value="NAD(P)-binding Rossmann-like Domain"/>
    <property type="match status" value="1"/>
</dbReference>
<evidence type="ECO:0000313" key="7">
    <source>
        <dbReference type="Proteomes" id="UP000308092"/>
    </source>
</evidence>
<dbReference type="PRINTS" id="PR00080">
    <property type="entry name" value="SDRFAMILY"/>
</dbReference>
<proteinExistence type="inferred from homology"/>
<evidence type="ECO:0000256" key="4">
    <source>
        <dbReference type="RuleBase" id="RU000363"/>
    </source>
</evidence>
<dbReference type="Proteomes" id="UP000308092">
    <property type="component" value="Unassembled WGS sequence"/>
</dbReference>
<keyword evidence="2" id="KW-0521">NADP</keyword>
<dbReference type="Proteomes" id="UP000324241">
    <property type="component" value="Unassembled WGS sequence"/>
</dbReference>
<protein>
    <submittedName>
        <fullName evidence="6">Uncharacterized protein</fullName>
    </submittedName>
</protein>
<dbReference type="PANTHER" id="PTHR24320:SF282">
    <property type="entry name" value="WW DOMAIN-CONTAINING OXIDOREDUCTASE"/>
    <property type="match status" value="1"/>
</dbReference>
<keyword evidence="7" id="KW-1185">Reference proteome</keyword>
<evidence type="ECO:0000313" key="5">
    <source>
        <dbReference type="EMBL" id="KAA8643405.1"/>
    </source>
</evidence>
<dbReference type="PANTHER" id="PTHR24320">
    <property type="entry name" value="RETINOL DEHYDROGENASE"/>
    <property type="match status" value="1"/>
</dbReference>
<reference evidence="5 8" key="2">
    <citation type="submission" date="2019-08" db="EMBL/GenBank/DDBJ databases">
        <title>The genome sequence of a newly discovered highly antifungal drug resistant Aspergillus species, Aspergillus tanneri NIH 1004.</title>
        <authorList>
            <person name="Mounaud S."/>
            <person name="Singh I."/>
            <person name="Joardar V."/>
            <person name="Pakala S."/>
            <person name="Pakala S."/>
            <person name="Venepally P."/>
            <person name="Chung J.K."/>
            <person name="Losada L."/>
            <person name="Nierman W.C."/>
        </authorList>
    </citation>
    <scope>NUCLEOTIDE SEQUENCE [LARGE SCALE GENOMIC DNA]</scope>
    <source>
        <strain evidence="5 8">NIH1004</strain>
    </source>
</reference>
<reference evidence="6 7" key="1">
    <citation type="submission" date="2019-03" db="EMBL/GenBank/DDBJ databases">
        <title>The genome sequence of a newly discovered highly antifungal drug resistant Aspergillus species, Aspergillus tanneri NIH 1004.</title>
        <authorList>
            <person name="Mounaud S."/>
            <person name="Singh I."/>
            <person name="Joardar V."/>
            <person name="Pakala S."/>
            <person name="Pakala S."/>
            <person name="Venepally P."/>
            <person name="Hoover J."/>
            <person name="Nierman W."/>
            <person name="Chung J."/>
            <person name="Losada L."/>
        </authorList>
    </citation>
    <scope>NUCLEOTIDE SEQUENCE [LARGE SCALE GENOMIC DNA]</scope>
    <source>
        <strain evidence="6 7">NIH1004</strain>
    </source>
</reference>
<dbReference type="GO" id="GO:0016491">
    <property type="term" value="F:oxidoreductase activity"/>
    <property type="evidence" value="ECO:0007669"/>
    <property type="project" value="UniProtKB-KW"/>
</dbReference>
<comment type="similarity">
    <text evidence="1 4">Belongs to the short-chain dehydrogenases/reductases (SDR) family.</text>
</comment>
<evidence type="ECO:0000256" key="2">
    <source>
        <dbReference type="ARBA" id="ARBA00022857"/>
    </source>
</evidence>
<organism evidence="6 7">
    <name type="scientific">Aspergillus tanneri</name>
    <dbReference type="NCBI Taxonomy" id="1220188"/>
    <lineage>
        <taxon>Eukaryota</taxon>
        <taxon>Fungi</taxon>
        <taxon>Dikarya</taxon>
        <taxon>Ascomycota</taxon>
        <taxon>Pezizomycotina</taxon>
        <taxon>Eurotiomycetes</taxon>
        <taxon>Eurotiomycetidae</taxon>
        <taxon>Eurotiales</taxon>
        <taxon>Aspergillaceae</taxon>
        <taxon>Aspergillus</taxon>
        <taxon>Aspergillus subgen. Circumdati</taxon>
    </lineage>
</organism>
<dbReference type="AlphaFoldDB" id="A0A4S3J645"/>
<evidence type="ECO:0000256" key="3">
    <source>
        <dbReference type="ARBA" id="ARBA00023002"/>
    </source>
</evidence>
<keyword evidence="3" id="KW-0560">Oxidoreductase</keyword>